<name>A0ABY7W4C8_9BACI</name>
<accession>A0ABY7W4C8</accession>
<evidence type="ECO:0000313" key="2">
    <source>
        <dbReference type="Proteomes" id="UP001215143"/>
    </source>
</evidence>
<dbReference type="EMBL" id="CP117834">
    <property type="protein sequence ID" value="WDF02911.1"/>
    <property type="molecule type" value="Genomic_DNA"/>
</dbReference>
<organism evidence="1 2">
    <name type="scientific">Shouchella hunanensis</name>
    <dbReference type="NCBI Taxonomy" id="766894"/>
    <lineage>
        <taxon>Bacteria</taxon>
        <taxon>Bacillati</taxon>
        <taxon>Bacillota</taxon>
        <taxon>Bacilli</taxon>
        <taxon>Bacillales</taxon>
        <taxon>Bacillaceae</taxon>
        <taxon>Shouchella</taxon>
    </lineage>
</organism>
<dbReference type="Proteomes" id="UP001215143">
    <property type="component" value="Chromosome"/>
</dbReference>
<gene>
    <name evidence="1" type="ORF">PQ477_15600</name>
</gene>
<keyword evidence="2" id="KW-1185">Reference proteome</keyword>
<reference evidence="1 2" key="1">
    <citation type="submission" date="2023-02" db="EMBL/GenBank/DDBJ databases">
        <authorList>
            <person name="Liu G."/>
        </authorList>
    </citation>
    <scope>NUCLEOTIDE SEQUENCE [LARGE SCALE GENOMIC DNA]</scope>
    <source>
        <strain evidence="1 2">DSM 23008</strain>
    </source>
</reference>
<proteinExistence type="predicted"/>
<evidence type="ECO:0000313" key="1">
    <source>
        <dbReference type="EMBL" id="WDF02911.1"/>
    </source>
</evidence>
<sequence>MIEPTSEIKRRCIELVIEDYLEGSPHTLIDRSFFRDFDRLKGVIALELHKHGFRTLSIKGDLLVTKF</sequence>
<protein>
    <submittedName>
        <fullName evidence="1">Uncharacterized protein</fullName>
    </submittedName>
</protein>
<dbReference type="RefSeq" id="WP_274272419.1">
    <property type="nucleotide sequence ID" value="NZ_CP117834.1"/>
</dbReference>